<feature type="non-terminal residue" evidence="1">
    <location>
        <position position="1"/>
    </location>
</feature>
<reference evidence="1" key="1">
    <citation type="submission" date="2020-11" db="EMBL/GenBank/DDBJ databases">
        <authorList>
            <consortium name="DOE Joint Genome Institute"/>
            <person name="Ahrendt S."/>
            <person name="Riley R."/>
            <person name="Andreopoulos W."/>
            <person name="Labutti K."/>
            <person name="Pangilinan J."/>
            <person name="Ruiz-Duenas F.J."/>
            <person name="Barrasa J.M."/>
            <person name="Sanchez-Garcia M."/>
            <person name="Camarero S."/>
            <person name="Miyauchi S."/>
            <person name="Serrano A."/>
            <person name="Linde D."/>
            <person name="Babiker R."/>
            <person name="Drula E."/>
            <person name="Ayuso-Fernandez I."/>
            <person name="Pacheco R."/>
            <person name="Padilla G."/>
            <person name="Ferreira P."/>
            <person name="Barriuso J."/>
            <person name="Kellner H."/>
            <person name="Castanera R."/>
            <person name="Alfaro M."/>
            <person name="Ramirez L."/>
            <person name="Pisabarro A.G."/>
            <person name="Kuo A."/>
            <person name="Tritt A."/>
            <person name="Lipzen A."/>
            <person name="He G."/>
            <person name="Yan M."/>
            <person name="Ng V."/>
            <person name="Cullen D."/>
            <person name="Martin F."/>
            <person name="Rosso M.-N."/>
            <person name="Henrissat B."/>
            <person name="Hibbett D."/>
            <person name="Martinez A.T."/>
            <person name="Grigoriev I.V."/>
        </authorList>
    </citation>
    <scope>NUCLEOTIDE SEQUENCE</scope>
    <source>
        <strain evidence="1">CIRM-BRFM 674</strain>
    </source>
</reference>
<dbReference type="EMBL" id="MU155395">
    <property type="protein sequence ID" value="KAF9474122.1"/>
    <property type="molecule type" value="Genomic_DNA"/>
</dbReference>
<comment type="caution">
    <text evidence="1">The sequence shown here is derived from an EMBL/GenBank/DDBJ whole genome shotgun (WGS) entry which is preliminary data.</text>
</comment>
<protein>
    <recommendedName>
        <fullName evidence="3">Kinesin light chain</fullName>
    </recommendedName>
</protein>
<dbReference type="InterPro" id="IPR011990">
    <property type="entry name" value="TPR-like_helical_dom_sf"/>
</dbReference>
<sequence>QLLGDNHPETLTSMANLASTYQRQGHWKEAEELQVELVKKRKQWLGEDHPDTVRSMKTLA</sequence>
<dbReference type="PANTHER" id="PTHR46082:SF6">
    <property type="entry name" value="AAA+ ATPASE DOMAIN-CONTAINING PROTEIN-RELATED"/>
    <property type="match status" value="1"/>
</dbReference>
<proteinExistence type="predicted"/>
<evidence type="ECO:0000313" key="2">
    <source>
        <dbReference type="Proteomes" id="UP000807469"/>
    </source>
</evidence>
<evidence type="ECO:0008006" key="3">
    <source>
        <dbReference type="Google" id="ProtNLM"/>
    </source>
</evidence>
<name>A0A9P5YQR2_9AGAR</name>
<dbReference type="Gene3D" id="1.25.40.10">
    <property type="entry name" value="Tetratricopeptide repeat domain"/>
    <property type="match status" value="1"/>
</dbReference>
<feature type="non-terminal residue" evidence="1">
    <location>
        <position position="60"/>
    </location>
</feature>
<keyword evidence="2" id="KW-1185">Reference proteome</keyword>
<gene>
    <name evidence="1" type="ORF">BDN70DRAFT_778912</name>
</gene>
<evidence type="ECO:0000313" key="1">
    <source>
        <dbReference type="EMBL" id="KAF9474122.1"/>
    </source>
</evidence>
<dbReference type="AlphaFoldDB" id="A0A9P5YQR2"/>
<dbReference type="SUPFAM" id="SSF48452">
    <property type="entry name" value="TPR-like"/>
    <property type="match status" value="1"/>
</dbReference>
<dbReference type="Pfam" id="PF13374">
    <property type="entry name" value="TPR_10"/>
    <property type="match status" value="1"/>
</dbReference>
<dbReference type="Proteomes" id="UP000807469">
    <property type="component" value="Unassembled WGS sequence"/>
</dbReference>
<dbReference type="PANTHER" id="PTHR46082">
    <property type="entry name" value="ATP/GTP-BINDING PROTEIN-RELATED"/>
    <property type="match status" value="1"/>
</dbReference>
<organism evidence="1 2">
    <name type="scientific">Pholiota conissans</name>
    <dbReference type="NCBI Taxonomy" id="109636"/>
    <lineage>
        <taxon>Eukaryota</taxon>
        <taxon>Fungi</taxon>
        <taxon>Dikarya</taxon>
        <taxon>Basidiomycota</taxon>
        <taxon>Agaricomycotina</taxon>
        <taxon>Agaricomycetes</taxon>
        <taxon>Agaricomycetidae</taxon>
        <taxon>Agaricales</taxon>
        <taxon>Agaricineae</taxon>
        <taxon>Strophariaceae</taxon>
        <taxon>Pholiota</taxon>
    </lineage>
</organism>
<accession>A0A9P5YQR2</accession>
<dbReference type="InterPro" id="IPR053137">
    <property type="entry name" value="NLR-like"/>
</dbReference>
<dbReference type="OrthoDB" id="3038484at2759"/>